<accession>A0A9Q9F4E8</accession>
<evidence type="ECO:0000313" key="2">
    <source>
        <dbReference type="EMBL" id="UTO56020.1"/>
    </source>
</evidence>
<evidence type="ECO:0000313" key="4">
    <source>
        <dbReference type="Proteomes" id="UP001059985"/>
    </source>
</evidence>
<gene>
    <name evidence="2" type="ORF">LUA81_02700</name>
    <name evidence="1" type="ORF">LUA82_02720</name>
</gene>
<dbReference type="Proteomes" id="UP001059822">
    <property type="component" value="Chromosome"/>
</dbReference>
<dbReference type="EMBL" id="CP089285">
    <property type="protein sequence ID" value="UTO56020.1"/>
    <property type="molecule type" value="Genomic_DNA"/>
</dbReference>
<dbReference type="EMBL" id="CP089286">
    <property type="protein sequence ID" value="UTO55101.1"/>
    <property type="molecule type" value="Genomic_DNA"/>
</dbReference>
<organism evidence="1 3">
    <name type="scientific">Neoehrlichia mikurensis</name>
    <dbReference type="NCBI Taxonomy" id="89586"/>
    <lineage>
        <taxon>Bacteria</taxon>
        <taxon>Pseudomonadati</taxon>
        <taxon>Pseudomonadota</taxon>
        <taxon>Alphaproteobacteria</taxon>
        <taxon>Rickettsiales</taxon>
        <taxon>Anaplasmataceae</taxon>
        <taxon>Candidatus Neoehrlichia</taxon>
    </lineage>
</organism>
<name>A0A9Q9F4E8_9RICK</name>
<dbReference type="RefSeq" id="WP_218194317.1">
    <property type="nucleotide sequence ID" value="NZ_CP054597.1"/>
</dbReference>
<reference evidence="1" key="1">
    <citation type="journal article" date="2022" name="Microorganisms">
        <title>Assembly and Comparison of Ca. Neoehrlichia mikurensis Genomes.</title>
        <authorList>
            <person name="Azagi T."/>
            <person name="Dirks R.P."/>
            <person name="Yebra-Pimentel E.S."/>
            <person name="Schaap P.J."/>
            <person name="Koehorst J.J."/>
            <person name="Esser H.J."/>
            <person name="Sprong H."/>
        </authorList>
    </citation>
    <scope>NUCLEOTIDE SEQUENCE</scope>
    <source>
        <strain evidence="2">18-2804</strain>
        <strain evidence="1">18-2837</strain>
    </source>
</reference>
<evidence type="ECO:0000313" key="1">
    <source>
        <dbReference type="EMBL" id="UTO55101.1"/>
    </source>
</evidence>
<dbReference type="AlphaFoldDB" id="A0A9Q9F4E8"/>
<keyword evidence="4" id="KW-1185">Reference proteome</keyword>
<evidence type="ECO:0000313" key="3">
    <source>
        <dbReference type="Proteomes" id="UP001059822"/>
    </source>
</evidence>
<protein>
    <submittedName>
        <fullName evidence="1">Uncharacterized protein</fullName>
    </submittedName>
</protein>
<dbReference type="Proteomes" id="UP001059985">
    <property type="component" value="Chromosome"/>
</dbReference>
<sequence>MLDLAYTKDNHMHTKYNPNNYQNKIILNNPHSSTQSIFRTQRFQELTSFLLNKNSIVLLHNMLSNCYTTYQSMPNYQYIQALHYNFNNLQTSTQFNKYSEIWYQELLYRALHEIIDPKIHKDQIYNIINTIISKINTRKLTQQKIHYLYKKTHNTLKENTIIFTGRLILQGLIKHSQEMLDNLFQYYFINQNNNFCILLMFYGITPDKNYTISLPQCSPSTIILRLHNTTQNINSTMLRSTTISSKNFFNKPLHDNSSELDYQMQIATTIATHITALQYKKKQKELFLEYNRSWYYIILRQFHKLTLRTINISIIELQQIDNIFQESVKYGDCTIFFQNLHNIIKQHSNIFSYNKRLIKEINKIESLYHSISFEDFLEKIAKYKSTDIKYNLNNYKKHKLYSKSYIKKLITDVTNKTSNTITELQTRILKILLTQNTKRIAYNTNSKLHKAKLSNTLQTHTKYSTQVAPIPQKNIPLHSKFYIEKPLHSPDNNITSNAIVANKSTNLHNKSKNKLSSQAQTINPHDIVHKPSDKPQTHSFQSKIMPIQHNTSIYPTNNTPIINKKYKFFHKNKKTQKNKSIFYVETPKNF</sequence>
<proteinExistence type="predicted"/>